<feature type="transmembrane region" description="Helical" evidence="2">
    <location>
        <begin position="315"/>
        <end position="331"/>
    </location>
</feature>
<evidence type="ECO:0000313" key="4">
    <source>
        <dbReference type="Proteomes" id="UP000258309"/>
    </source>
</evidence>
<accession>A0A3E2GUV8</accession>
<gene>
    <name evidence="3" type="ORF">B7463_g11362</name>
</gene>
<evidence type="ECO:0000313" key="3">
    <source>
        <dbReference type="EMBL" id="RFU24975.1"/>
    </source>
</evidence>
<evidence type="ECO:0000256" key="1">
    <source>
        <dbReference type="SAM" id="MobiDB-lite"/>
    </source>
</evidence>
<keyword evidence="2" id="KW-0812">Transmembrane</keyword>
<dbReference type="Proteomes" id="UP000258309">
    <property type="component" value="Unassembled WGS sequence"/>
</dbReference>
<proteinExistence type="predicted"/>
<feature type="non-terminal residue" evidence="3">
    <location>
        <position position="332"/>
    </location>
</feature>
<sequence>MYLPMKDNIAFDPLNHSTQNSTLRRRNILPRQIMESGGIRNHSEENNNNDSEPTAANKRRSFHFGQRAHEKRKERLYQILEPDLDANELESSSILLCWGTENECHIIPVKVKNSANDVDIWQEIRRTCVREVNIVKISIAGREPNGDRKPRNSDRYIGTYNDNLESEIKQQEQIIANYEEQEYPCPYNPSTGIVECNDSCISSILDVPCPMRRYYKAERKLKELKMRPFLTLAFSNPDIGETNALLGREVINSNMEILSKLEVWHRPKLGELEFCGLLIREGWRLDLQHIILPSMAGFFFLMVVGAKLLYGDWATAWNFGCFLISLATLLWM</sequence>
<reference evidence="3 4" key="1">
    <citation type="submission" date="2018-05" db="EMBL/GenBank/DDBJ databases">
        <title>Draft genome sequence of Scytalidium lignicola DSM 105466, a ubiquitous saprotrophic fungus.</title>
        <authorList>
            <person name="Buettner E."/>
            <person name="Gebauer A.M."/>
            <person name="Hofrichter M."/>
            <person name="Liers C."/>
            <person name="Kellner H."/>
        </authorList>
    </citation>
    <scope>NUCLEOTIDE SEQUENCE [LARGE SCALE GENOMIC DNA]</scope>
    <source>
        <strain evidence="3 4">DSM 105466</strain>
    </source>
</reference>
<evidence type="ECO:0000256" key="2">
    <source>
        <dbReference type="SAM" id="Phobius"/>
    </source>
</evidence>
<dbReference type="OrthoDB" id="5103744at2759"/>
<dbReference type="OMA" id="ENECHII"/>
<comment type="caution">
    <text evidence="3">The sequence shown here is derived from an EMBL/GenBank/DDBJ whole genome shotgun (WGS) entry which is preliminary data.</text>
</comment>
<feature type="non-terminal residue" evidence="3">
    <location>
        <position position="1"/>
    </location>
</feature>
<name>A0A3E2GUV8_SCYLI</name>
<dbReference type="EMBL" id="NCSJ02000379">
    <property type="protein sequence ID" value="RFU24975.1"/>
    <property type="molecule type" value="Genomic_DNA"/>
</dbReference>
<keyword evidence="2" id="KW-0472">Membrane</keyword>
<organism evidence="3 4">
    <name type="scientific">Scytalidium lignicola</name>
    <name type="common">Hyphomycete</name>
    <dbReference type="NCBI Taxonomy" id="5539"/>
    <lineage>
        <taxon>Eukaryota</taxon>
        <taxon>Fungi</taxon>
        <taxon>Dikarya</taxon>
        <taxon>Ascomycota</taxon>
        <taxon>Pezizomycotina</taxon>
        <taxon>Leotiomycetes</taxon>
        <taxon>Leotiomycetes incertae sedis</taxon>
        <taxon>Scytalidium</taxon>
    </lineage>
</organism>
<keyword evidence="4" id="KW-1185">Reference proteome</keyword>
<protein>
    <submittedName>
        <fullName evidence="3">Uncharacterized protein</fullName>
    </submittedName>
</protein>
<keyword evidence="2" id="KW-1133">Transmembrane helix</keyword>
<feature type="region of interest" description="Disordered" evidence="1">
    <location>
        <begin position="36"/>
        <end position="69"/>
    </location>
</feature>
<dbReference type="AlphaFoldDB" id="A0A3E2GUV8"/>